<dbReference type="EMBL" id="JBFOLJ010000012">
    <property type="protein sequence ID" value="KAL2489046.1"/>
    <property type="molecule type" value="Genomic_DNA"/>
</dbReference>
<sequence length="101" mass="11335">MEVLRGTSSRKLLTEKLLHGCMYRSPKTEACTFMVGKGLDLEYFVEWGSLLSRFESEGLLNMLLFSNAGNDGATLMLLKMSAPLLFWHVEARVAHVSPQIN</sequence>
<dbReference type="Proteomes" id="UP001604277">
    <property type="component" value="Unassembled WGS sequence"/>
</dbReference>
<accession>A0ABD1RLL6</accession>
<organism evidence="1 2">
    <name type="scientific">Forsythia ovata</name>
    <dbReference type="NCBI Taxonomy" id="205694"/>
    <lineage>
        <taxon>Eukaryota</taxon>
        <taxon>Viridiplantae</taxon>
        <taxon>Streptophyta</taxon>
        <taxon>Embryophyta</taxon>
        <taxon>Tracheophyta</taxon>
        <taxon>Spermatophyta</taxon>
        <taxon>Magnoliopsida</taxon>
        <taxon>eudicotyledons</taxon>
        <taxon>Gunneridae</taxon>
        <taxon>Pentapetalae</taxon>
        <taxon>asterids</taxon>
        <taxon>lamiids</taxon>
        <taxon>Lamiales</taxon>
        <taxon>Oleaceae</taxon>
        <taxon>Forsythieae</taxon>
        <taxon>Forsythia</taxon>
    </lineage>
</organism>
<gene>
    <name evidence="1" type="ORF">Fot_42338</name>
</gene>
<evidence type="ECO:0000313" key="1">
    <source>
        <dbReference type="EMBL" id="KAL2489046.1"/>
    </source>
</evidence>
<comment type="caution">
    <text evidence="1">The sequence shown here is derived from an EMBL/GenBank/DDBJ whole genome shotgun (WGS) entry which is preliminary data.</text>
</comment>
<name>A0ABD1RLL6_9LAMI</name>
<evidence type="ECO:0000313" key="2">
    <source>
        <dbReference type="Proteomes" id="UP001604277"/>
    </source>
</evidence>
<dbReference type="AlphaFoldDB" id="A0ABD1RLL6"/>
<proteinExistence type="predicted"/>
<keyword evidence="2" id="KW-1185">Reference proteome</keyword>
<protein>
    <submittedName>
        <fullName evidence="1">Uncharacterized protein</fullName>
    </submittedName>
</protein>
<reference evidence="2" key="1">
    <citation type="submission" date="2024-07" db="EMBL/GenBank/DDBJ databases">
        <title>Two chromosome-level genome assemblies of Korean endemic species Abeliophyllum distichum and Forsythia ovata (Oleaceae).</title>
        <authorList>
            <person name="Jang H."/>
        </authorList>
    </citation>
    <scope>NUCLEOTIDE SEQUENCE [LARGE SCALE GENOMIC DNA]</scope>
</reference>